<organism evidence="1 2">
    <name type="scientific">Boudabousia marimammalium</name>
    <dbReference type="NCBI Taxonomy" id="156892"/>
    <lineage>
        <taxon>Bacteria</taxon>
        <taxon>Bacillati</taxon>
        <taxon>Actinomycetota</taxon>
        <taxon>Actinomycetes</taxon>
        <taxon>Actinomycetales</taxon>
        <taxon>Actinomycetaceae</taxon>
        <taxon>Boudabousia</taxon>
    </lineage>
</organism>
<evidence type="ECO:0000313" key="2">
    <source>
        <dbReference type="Proteomes" id="UP000186465"/>
    </source>
</evidence>
<protein>
    <submittedName>
        <fullName evidence="1">Uncharacterized protein</fullName>
    </submittedName>
</protein>
<name>A0A1Q5PP03_9ACTO</name>
<proteinExistence type="predicted"/>
<evidence type="ECO:0000313" key="1">
    <source>
        <dbReference type="EMBL" id="OKL49304.1"/>
    </source>
</evidence>
<dbReference type="Proteomes" id="UP000186465">
    <property type="component" value="Unassembled WGS sequence"/>
</dbReference>
<keyword evidence="2" id="KW-1185">Reference proteome</keyword>
<accession>A0A1Q5PP03</accession>
<dbReference type="RefSeq" id="WP_075361544.1">
    <property type="nucleotide sequence ID" value="NZ_MPDM01000004.1"/>
</dbReference>
<dbReference type="EMBL" id="MPDM01000004">
    <property type="protein sequence ID" value="OKL49304.1"/>
    <property type="molecule type" value="Genomic_DNA"/>
</dbReference>
<gene>
    <name evidence="1" type="ORF">BM477_04805</name>
</gene>
<dbReference type="STRING" id="156892.BM477_04805"/>
<dbReference type="AlphaFoldDB" id="A0A1Q5PP03"/>
<reference evidence="2" key="1">
    <citation type="submission" date="2016-11" db="EMBL/GenBank/DDBJ databases">
        <title>Actinomyces gypaetusis sp. nov. isolated from Gypaetus barbatus in Qinghai Tibet Plateau China.</title>
        <authorList>
            <person name="Meng X."/>
        </authorList>
    </citation>
    <scope>NUCLEOTIDE SEQUENCE [LARGE SCALE GENOMIC DNA]</scope>
    <source>
        <strain evidence="2">DSM 15383</strain>
    </source>
</reference>
<comment type="caution">
    <text evidence="1">The sequence shown here is derived from an EMBL/GenBank/DDBJ whole genome shotgun (WGS) entry which is preliminary data.</text>
</comment>
<sequence length="111" mass="12210">MTTETEFIALLCQIGEGASHEKLTEELANVTARVVETGNEGVITYQLKVKPGDVSGTLLFQDKISVKLPALNSESKLMFTNAAGELFDHDPRQGELFITGPDNVRRMETQK</sequence>